<keyword evidence="5" id="KW-1185">Reference proteome</keyword>
<protein>
    <submittedName>
        <fullName evidence="4">AcrR family transcriptional regulator</fullName>
    </submittedName>
</protein>
<accession>A0ABS4PFK2</accession>
<dbReference type="Proteomes" id="UP001195624">
    <property type="component" value="Unassembled WGS sequence"/>
</dbReference>
<dbReference type="InterPro" id="IPR009057">
    <property type="entry name" value="Homeodomain-like_sf"/>
</dbReference>
<dbReference type="PROSITE" id="PS50977">
    <property type="entry name" value="HTH_TETR_2"/>
    <property type="match status" value="1"/>
</dbReference>
<dbReference type="PRINTS" id="PR00455">
    <property type="entry name" value="HTHTETR"/>
</dbReference>
<dbReference type="InterPro" id="IPR050109">
    <property type="entry name" value="HTH-type_TetR-like_transc_reg"/>
</dbReference>
<dbReference type="SUPFAM" id="SSF46689">
    <property type="entry name" value="Homeodomain-like"/>
    <property type="match status" value="1"/>
</dbReference>
<evidence type="ECO:0000313" key="4">
    <source>
        <dbReference type="EMBL" id="MBP2171429.1"/>
    </source>
</evidence>
<dbReference type="InterPro" id="IPR001647">
    <property type="entry name" value="HTH_TetR"/>
</dbReference>
<dbReference type="PANTHER" id="PTHR30055:SF223">
    <property type="entry name" value="HTH-TYPE TRANSCRIPTIONAL REGULATOR UIDR"/>
    <property type="match status" value="1"/>
</dbReference>
<dbReference type="Pfam" id="PF00440">
    <property type="entry name" value="TetR_N"/>
    <property type="match status" value="1"/>
</dbReference>
<dbReference type="EMBL" id="JAGGMQ010000001">
    <property type="protein sequence ID" value="MBP2171429.1"/>
    <property type="molecule type" value="Genomic_DNA"/>
</dbReference>
<reference evidence="5" key="1">
    <citation type="submission" date="2023-07" db="EMBL/GenBank/DDBJ databases">
        <title>Genome mining of underrepresented organisms for secondary metabolites.</title>
        <authorList>
            <person name="D'Agostino P.M."/>
        </authorList>
    </citation>
    <scope>NUCLEOTIDE SEQUENCE [LARGE SCALE GENOMIC DNA]</scope>
    <source>
        <strain evidence="5">WS4403</strain>
    </source>
</reference>
<keyword evidence="1 2" id="KW-0238">DNA-binding</keyword>
<feature type="DNA-binding region" description="H-T-H motif" evidence="2">
    <location>
        <begin position="45"/>
        <end position="64"/>
    </location>
</feature>
<evidence type="ECO:0000256" key="2">
    <source>
        <dbReference type="PROSITE-ProRule" id="PRU00335"/>
    </source>
</evidence>
<name>A0ABS4PFK2_9GAMM</name>
<dbReference type="Gene3D" id="1.10.357.10">
    <property type="entry name" value="Tetracycline Repressor, domain 2"/>
    <property type="match status" value="1"/>
</dbReference>
<dbReference type="RefSeq" id="WP_017802372.1">
    <property type="nucleotide sequence ID" value="NZ_JAGGMQ010000001.1"/>
</dbReference>
<feature type="domain" description="HTH tetR-type" evidence="3">
    <location>
        <begin position="22"/>
        <end position="82"/>
    </location>
</feature>
<sequence length="208" mass="22269">MSTREPQQAVKGNQPRIRLAREDRLQQLLEVAWQLIRAEGSEALTLGRLATQAGVTKPVVYDHFGTRSGLFAVLYQQYDASQTALMDAAFARSEATLAARATVIAVSYVDCVLHQGREIQGVIAALTGTPELEKLKNEYQKLFINKCHVILAPFTNGATLPAAALWAMLGAAEALSGAAASGEITPGEAKDELFATIVAMVERSAAAE</sequence>
<organism evidence="4 5">
    <name type="scientific">Winslowiella toletana</name>
    <dbReference type="NCBI Taxonomy" id="92490"/>
    <lineage>
        <taxon>Bacteria</taxon>
        <taxon>Pseudomonadati</taxon>
        <taxon>Pseudomonadota</taxon>
        <taxon>Gammaproteobacteria</taxon>
        <taxon>Enterobacterales</taxon>
        <taxon>Erwiniaceae</taxon>
        <taxon>Winslowiella</taxon>
    </lineage>
</organism>
<dbReference type="PANTHER" id="PTHR30055">
    <property type="entry name" value="HTH-TYPE TRANSCRIPTIONAL REGULATOR RUTR"/>
    <property type="match status" value="1"/>
</dbReference>
<gene>
    <name evidence="4" type="ORF">J2125_004621</name>
</gene>
<proteinExistence type="predicted"/>
<evidence type="ECO:0000256" key="1">
    <source>
        <dbReference type="ARBA" id="ARBA00023125"/>
    </source>
</evidence>
<comment type="caution">
    <text evidence="4">The sequence shown here is derived from an EMBL/GenBank/DDBJ whole genome shotgun (WGS) entry which is preliminary data.</text>
</comment>
<evidence type="ECO:0000313" key="5">
    <source>
        <dbReference type="Proteomes" id="UP001195624"/>
    </source>
</evidence>
<evidence type="ECO:0000259" key="3">
    <source>
        <dbReference type="PROSITE" id="PS50977"/>
    </source>
</evidence>